<dbReference type="HOGENOM" id="CLU_220952_0_0_0"/>
<dbReference type="eggNOG" id="COG3293">
    <property type="taxonomic scope" value="Bacteria"/>
</dbReference>
<dbReference type="NCBIfam" id="NF033580">
    <property type="entry name" value="transpos_IS5_3"/>
    <property type="match status" value="1"/>
</dbReference>
<keyword evidence="4" id="KW-1185">Reference proteome</keyword>
<dbReference type="Pfam" id="PF13340">
    <property type="entry name" value="DUF4096"/>
    <property type="match status" value="1"/>
</dbReference>
<evidence type="ECO:0000259" key="2">
    <source>
        <dbReference type="Pfam" id="PF13340"/>
    </source>
</evidence>
<dbReference type="EMBL" id="CP002546">
    <property type="protein sequence ID" value="ADY59342.1"/>
    <property type="molecule type" value="Genomic_DNA"/>
</dbReference>
<gene>
    <name evidence="3" type="ordered locus">Plabr_1731</name>
</gene>
<dbReference type="InterPro" id="IPR002559">
    <property type="entry name" value="Transposase_11"/>
</dbReference>
<feature type="domain" description="Transposase IS4-like" evidence="1">
    <location>
        <begin position="99"/>
        <end position="247"/>
    </location>
</feature>
<dbReference type="AlphaFoldDB" id="F0SFD5"/>
<evidence type="ECO:0000313" key="3">
    <source>
        <dbReference type="EMBL" id="ADY59342.1"/>
    </source>
</evidence>
<feature type="domain" description="Insertion element IS402-like" evidence="2">
    <location>
        <begin position="10"/>
        <end position="83"/>
    </location>
</feature>
<dbReference type="PANTHER" id="PTHR30007">
    <property type="entry name" value="PHP DOMAIN PROTEIN"/>
    <property type="match status" value="1"/>
</dbReference>
<sequence length="260" mass="29998">MKHTNYPTDLTDSQWELVKKHFPLQPARRGRPRTDLRAVLNAILYLPKTGCQWRLLPHDFPHWRTVYGWYARWRDDGTLRRLHADLVKQVRQRVGKQAQPTVGIIDSQTVKTSASGGASGYDAGKKTVGRKRFIVVDTLGLIWALAVTPADEAEQDGACLVIHETHEQATSLKTIYADSAYNRKGLPKWVRQTLGIQIEIVRKIARGFEVLPKRWIVERTFAWLNHDRRLSKDYERRTDSAEAMIHLGQIRRMLTRLTVN</sequence>
<accession>F0SFD5</accession>
<dbReference type="Proteomes" id="UP000006860">
    <property type="component" value="Chromosome"/>
</dbReference>
<dbReference type="KEGG" id="pbs:Plabr_1731"/>
<dbReference type="GO" id="GO:0006313">
    <property type="term" value="P:DNA transposition"/>
    <property type="evidence" value="ECO:0007669"/>
    <property type="project" value="InterPro"/>
</dbReference>
<dbReference type="GO" id="GO:0003677">
    <property type="term" value="F:DNA binding"/>
    <property type="evidence" value="ECO:0007669"/>
    <property type="project" value="InterPro"/>
</dbReference>
<name>F0SFD5_RUBBR</name>
<proteinExistence type="predicted"/>
<reference evidence="4" key="1">
    <citation type="submission" date="2011-02" db="EMBL/GenBank/DDBJ databases">
        <title>The complete genome of Planctomyces brasiliensis DSM 5305.</title>
        <authorList>
            <person name="Lucas S."/>
            <person name="Copeland A."/>
            <person name="Lapidus A."/>
            <person name="Bruce D."/>
            <person name="Goodwin L."/>
            <person name="Pitluck S."/>
            <person name="Kyrpides N."/>
            <person name="Mavromatis K."/>
            <person name="Pagani I."/>
            <person name="Ivanova N."/>
            <person name="Ovchinnikova G."/>
            <person name="Lu M."/>
            <person name="Detter J.C."/>
            <person name="Han C."/>
            <person name="Land M."/>
            <person name="Hauser L."/>
            <person name="Markowitz V."/>
            <person name="Cheng J.-F."/>
            <person name="Hugenholtz P."/>
            <person name="Woyke T."/>
            <person name="Wu D."/>
            <person name="Tindall B."/>
            <person name="Pomrenke H.G."/>
            <person name="Brambilla E."/>
            <person name="Klenk H.-P."/>
            <person name="Eisen J.A."/>
        </authorList>
    </citation>
    <scope>NUCLEOTIDE SEQUENCE [LARGE SCALE GENOMIC DNA]</scope>
    <source>
        <strain evidence="4">ATCC 49424 / DSM 5305 / JCM 21570 / NBRC 103401 / IFAM 1448</strain>
    </source>
</reference>
<evidence type="ECO:0000259" key="1">
    <source>
        <dbReference type="Pfam" id="PF01609"/>
    </source>
</evidence>
<evidence type="ECO:0000313" key="4">
    <source>
        <dbReference type="Proteomes" id="UP000006860"/>
    </source>
</evidence>
<dbReference type="PANTHER" id="PTHR30007:SF0">
    <property type="entry name" value="TRANSPOSASE"/>
    <property type="match status" value="1"/>
</dbReference>
<dbReference type="Pfam" id="PF01609">
    <property type="entry name" value="DDE_Tnp_1"/>
    <property type="match status" value="1"/>
</dbReference>
<dbReference type="GO" id="GO:0004803">
    <property type="term" value="F:transposase activity"/>
    <property type="evidence" value="ECO:0007669"/>
    <property type="project" value="InterPro"/>
</dbReference>
<dbReference type="InterPro" id="IPR025161">
    <property type="entry name" value="IS402-like_dom"/>
</dbReference>
<protein>
    <submittedName>
        <fullName evidence="3">Transposase</fullName>
    </submittedName>
</protein>
<organism evidence="3 4">
    <name type="scientific">Rubinisphaera brasiliensis (strain ATCC 49424 / DSM 5305 / JCM 21570 / IAM 15109 / NBRC 103401 / IFAM 1448)</name>
    <name type="common">Planctomyces brasiliensis</name>
    <dbReference type="NCBI Taxonomy" id="756272"/>
    <lineage>
        <taxon>Bacteria</taxon>
        <taxon>Pseudomonadati</taxon>
        <taxon>Planctomycetota</taxon>
        <taxon>Planctomycetia</taxon>
        <taxon>Planctomycetales</taxon>
        <taxon>Planctomycetaceae</taxon>
        <taxon>Rubinisphaera</taxon>
    </lineage>
</organism>